<evidence type="ECO:0000256" key="12">
    <source>
        <dbReference type="PIRSR" id="PIRSR601621-4"/>
    </source>
</evidence>
<keyword evidence="2 13" id="KW-0575">Peroxidase</keyword>
<feature type="binding site" evidence="10">
    <location>
        <position position="264"/>
    </location>
    <ligand>
        <name>Ca(2+)</name>
        <dbReference type="ChEBI" id="CHEBI:29108"/>
        <label>2</label>
    </ligand>
</feature>
<gene>
    <name evidence="15" type="ORF">QBC38DRAFT_489370</name>
</gene>
<keyword evidence="5 13" id="KW-0560">Oxidoreductase</keyword>
<evidence type="ECO:0000256" key="4">
    <source>
        <dbReference type="ARBA" id="ARBA00022723"/>
    </source>
</evidence>
<dbReference type="EC" id="1.11.1.-" evidence="13"/>
<name>A0AAN6YNP5_9PEZI</name>
<dbReference type="PROSITE" id="PS50873">
    <property type="entry name" value="PEROXIDASE_4"/>
    <property type="match status" value="1"/>
</dbReference>
<evidence type="ECO:0000313" key="15">
    <source>
        <dbReference type="EMBL" id="KAK4222634.1"/>
    </source>
</evidence>
<dbReference type="Pfam" id="PF00141">
    <property type="entry name" value="peroxidase"/>
    <property type="match status" value="1"/>
</dbReference>
<dbReference type="SUPFAM" id="SSF48113">
    <property type="entry name" value="Heme-dependent peroxidases"/>
    <property type="match status" value="1"/>
</dbReference>
<dbReference type="Gene3D" id="1.10.520.10">
    <property type="match status" value="1"/>
</dbReference>
<feature type="signal peptide" evidence="13">
    <location>
        <begin position="1"/>
        <end position="23"/>
    </location>
</feature>
<organism evidence="15 16">
    <name type="scientific">Podospora fimiseda</name>
    <dbReference type="NCBI Taxonomy" id="252190"/>
    <lineage>
        <taxon>Eukaryota</taxon>
        <taxon>Fungi</taxon>
        <taxon>Dikarya</taxon>
        <taxon>Ascomycota</taxon>
        <taxon>Pezizomycotina</taxon>
        <taxon>Sordariomycetes</taxon>
        <taxon>Sordariomycetidae</taxon>
        <taxon>Sordariales</taxon>
        <taxon>Podosporaceae</taxon>
        <taxon>Podospora</taxon>
    </lineage>
</organism>
<proteinExistence type="inferred from homology"/>
<feature type="site" description="Transition state stabilizer" evidence="11">
    <location>
        <position position="136"/>
    </location>
</feature>
<feature type="active site" description="Proton acceptor" evidence="9">
    <location>
        <position position="140"/>
    </location>
</feature>
<keyword evidence="3 10" id="KW-0349">Heme</keyword>
<evidence type="ECO:0000256" key="3">
    <source>
        <dbReference type="ARBA" id="ARBA00022617"/>
    </source>
</evidence>
<evidence type="ECO:0000256" key="6">
    <source>
        <dbReference type="ARBA" id="ARBA00023004"/>
    </source>
</evidence>
<dbReference type="PRINTS" id="PR00462">
    <property type="entry name" value="LIGNINASE"/>
</dbReference>
<evidence type="ECO:0000256" key="5">
    <source>
        <dbReference type="ARBA" id="ARBA00023002"/>
    </source>
</evidence>
<keyword evidence="7 12" id="KW-1015">Disulfide bond</keyword>
<dbReference type="PANTHER" id="PTHR31356:SF66">
    <property type="entry name" value="CATALASE-PEROXIDASE"/>
    <property type="match status" value="1"/>
</dbReference>
<comment type="cofactor">
    <cofactor evidence="10 13">
        <name>Ca(2+)</name>
        <dbReference type="ChEBI" id="CHEBI:29108"/>
    </cofactor>
    <text evidence="10 13">Binds 2 calcium ions per subunit.</text>
</comment>
<dbReference type="GO" id="GO:0034599">
    <property type="term" value="P:cellular response to oxidative stress"/>
    <property type="evidence" value="ECO:0007669"/>
    <property type="project" value="InterPro"/>
</dbReference>
<feature type="chain" id="PRO_5042661964" description="Peroxidase" evidence="13">
    <location>
        <begin position="24"/>
        <end position="372"/>
    </location>
</feature>
<sequence>MSLKPLFITLLTTLTLLIPPSTPYTHGPRPFSSLQNLDNLLKRQSSPELLADLKTLSDSQLTTVGKIIKDILLLDRTTNSPQDFAGVRYSAPGALGSTACSQSTCCVWKYVADEIYSTFRNTETGTCNNLARQAVRLAFHDSGTWSKTLGGSGADGSIILAGEWTRGENRGMDDIVARIQTWYDKYKPYGARMGDLIQVAATVGTVTCPLGPRIRLFVGRNSSSTAGAAGRLPDVNDSAESILGLMADKTFRMSDVIALIGAHTVSRQRFVDPDRIGDSQDSTPGVWDVRFFKETVQESAPEGVLRFASDKNLAAVSGGKAFFDSFADSAGNQFNWATAYSAAFIRLSLLGVKNLNNLKECTSVLPLRDLTA</sequence>
<evidence type="ECO:0000256" key="10">
    <source>
        <dbReference type="PIRSR" id="PIRSR601621-2"/>
    </source>
</evidence>
<keyword evidence="16" id="KW-1185">Reference proteome</keyword>
<dbReference type="PRINTS" id="PR00458">
    <property type="entry name" value="PEROXIDASE"/>
</dbReference>
<keyword evidence="10 13" id="KW-0106">Calcium</keyword>
<feature type="disulfide bond" evidence="12">
    <location>
        <begin position="127"/>
        <end position="208"/>
    </location>
</feature>
<reference evidence="15" key="2">
    <citation type="submission" date="2023-05" db="EMBL/GenBank/DDBJ databases">
        <authorList>
            <consortium name="Lawrence Berkeley National Laboratory"/>
            <person name="Steindorff A."/>
            <person name="Hensen N."/>
            <person name="Bonometti L."/>
            <person name="Westerberg I."/>
            <person name="Brannstrom I.O."/>
            <person name="Guillou S."/>
            <person name="Cros-Aarteil S."/>
            <person name="Calhoun S."/>
            <person name="Haridas S."/>
            <person name="Kuo A."/>
            <person name="Mondo S."/>
            <person name="Pangilinan J."/>
            <person name="Riley R."/>
            <person name="Labutti K."/>
            <person name="Andreopoulos B."/>
            <person name="Lipzen A."/>
            <person name="Chen C."/>
            <person name="Yanf M."/>
            <person name="Daum C."/>
            <person name="Ng V."/>
            <person name="Clum A."/>
            <person name="Ohm R."/>
            <person name="Martin F."/>
            <person name="Silar P."/>
            <person name="Natvig D."/>
            <person name="Lalanne C."/>
            <person name="Gautier V."/>
            <person name="Ament-Velasquez S.L."/>
            <person name="Kruys A."/>
            <person name="Hutchinson M.I."/>
            <person name="Powell A.J."/>
            <person name="Barry K."/>
            <person name="Miller A.N."/>
            <person name="Grigoriev I.V."/>
            <person name="Debuchy R."/>
            <person name="Gladieux P."/>
            <person name="Thoren M.H."/>
            <person name="Johannesson H."/>
        </authorList>
    </citation>
    <scope>NUCLEOTIDE SEQUENCE</scope>
    <source>
        <strain evidence="15">CBS 990.96</strain>
    </source>
</reference>
<evidence type="ECO:0000256" key="8">
    <source>
        <dbReference type="ARBA" id="ARBA00023180"/>
    </source>
</evidence>
<keyword evidence="13" id="KW-0732">Signal</keyword>
<feature type="disulfide bond" evidence="12">
    <location>
        <begin position="105"/>
        <end position="361"/>
    </location>
</feature>
<evidence type="ECO:0000256" key="7">
    <source>
        <dbReference type="ARBA" id="ARBA00023157"/>
    </source>
</evidence>
<protein>
    <recommendedName>
        <fullName evidence="13">Peroxidase</fullName>
        <ecNumber evidence="13">1.11.1.-</ecNumber>
    </recommendedName>
</protein>
<dbReference type="InterPro" id="IPR019793">
    <property type="entry name" value="Peroxidases_heam-ligand_BS"/>
</dbReference>
<dbReference type="AlphaFoldDB" id="A0AAN6YNP5"/>
<feature type="binding site" description="axial binding residue" evidence="10">
    <location>
        <position position="263"/>
    </location>
    <ligand>
        <name>heme b</name>
        <dbReference type="ChEBI" id="CHEBI:60344"/>
    </ligand>
    <ligandPart>
        <name>Fe</name>
        <dbReference type="ChEBI" id="CHEBI:18248"/>
    </ligandPart>
</feature>
<dbReference type="InterPro" id="IPR010255">
    <property type="entry name" value="Haem_peroxidase_sf"/>
</dbReference>
<evidence type="ECO:0000313" key="16">
    <source>
        <dbReference type="Proteomes" id="UP001301958"/>
    </source>
</evidence>
<dbReference type="InterPro" id="IPR002016">
    <property type="entry name" value="Haem_peroxidase"/>
</dbReference>
<dbReference type="PROSITE" id="PS00436">
    <property type="entry name" value="PEROXIDASE_2"/>
    <property type="match status" value="1"/>
</dbReference>
<feature type="binding site" evidence="10">
    <location>
        <position position="141"/>
    </location>
    <ligand>
        <name>Ca(2+)</name>
        <dbReference type="ChEBI" id="CHEBI:29108"/>
        <label>1</label>
    </ligand>
</feature>
<dbReference type="GO" id="GO:0004601">
    <property type="term" value="F:peroxidase activity"/>
    <property type="evidence" value="ECO:0007669"/>
    <property type="project" value="UniProtKB-KW"/>
</dbReference>
<reference evidence="15" key="1">
    <citation type="journal article" date="2023" name="Mol. Phylogenet. Evol.">
        <title>Genome-scale phylogeny and comparative genomics of the fungal order Sordariales.</title>
        <authorList>
            <person name="Hensen N."/>
            <person name="Bonometti L."/>
            <person name="Westerberg I."/>
            <person name="Brannstrom I.O."/>
            <person name="Guillou S."/>
            <person name="Cros-Aarteil S."/>
            <person name="Calhoun S."/>
            <person name="Haridas S."/>
            <person name="Kuo A."/>
            <person name="Mondo S."/>
            <person name="Pangilinan J."/>
            <person name="Riley R."/>
            <person name="LaButti K."/>
            <person name="Andreopoulos B."/>
            <person name="Lipzen A."/>
            <person name="Chen C."/>
            <person name="Yan M."/>
            <person name="Daum C."/>
            <person name="Ng V."/>
            <person name="Clum A."/>
            <person name="Steindorff A."/>
            <person name="Ohm R.A."/>
            <person name="Martin F."/>
            <person name="Silar P."/>
            <person name="Natvig D.O."/>
            <person name="Lalanne C."/>
            <person name="Gautier V."/>
            <person name="Ament-Velasquez S.L."/>
            <person name="Kruys A."/>
            <person name="Hutchinson M.I."/>
            <person name="Powell A.J."/>
            <person name="Barry K."/>
            <person name="Miller A.N."/>
            <person name="Grigoriev I.V."/>
            <person name="Debuchy R."/>
            <person name="Gladieux P."/>
            <person name="Hiltunen Thoren M."/>
            <person name="Johannesson H."/>
        </authorList>
    </citation>
    <scope>NUCLEOTIDE SEQUENCE</scope>
    <source>
        <strain evidence="15">CBS 990.96</strain>
    </source>
</reference>
<dbReference type="Gene3D" id="1.10.420.10">
    <property type="entry name" value="Peroxidase, domain 2"/>
    <property type="match status" value="1"/>
</dbReference>
<evidence type="ECO:0000259" key="14">
    <source>
        <dbReference type="PROSITE" id="PS50873"/>
    </source>
</evidence>
<dbReference type="GO" id="GO:0020037">
    <property type="term" value="F:heme binding"/>
    <property type="evidence" value="ECO:0007669"/>
    <property type="project" value="UniProtKB-UniRule"/>
</dbReference>
<dbReference type="GO" id="GO:0046872">
    <property type="term" value="F:metal ion binding"/>
    <property type="evidence" value="ECO:0007669"/>
    <property type="project" value="UniProtKB-UniRule"/>
</dbReference>
<dbReference type="InterPro" id="IPR044831">
    <property type="entry name" value="Ccp1-like"/>
</dbReference>
<dbReference type="GO" id="GO:0042744">
    <property type="term" value="P:hydrogen peroxide catabolic process"/>
    <property type="evidence" value="ECO:0007669"/>
    <property type="project" value="TreeGrafter"/>
</dbReference>
<feature type="binding site" evidence="10">
    <location>
        <position position="283"/>
    </location>
    <ligand>
        <name>Ca(2+)</name>
        <dbReference type="ChEBI" id="CHEBI:29108"/>
        <label>2</label>
    </ligand>
</feature>
<dbReference type="Proteomes" id="UP001301958">
    <property type="component" value="Unassembled WGS sequence"/>
</dbReference>
<dbReference type="PANTHER" id="PTHR31356">
    <property type="entry name" value="THYLAKOID LUMENAL 29 KDA PROTEIN, CHLOROPLASTIC-RELATED"/>
    <property type="match status" value="1"/>
</dbReference>
<dbReference type="InterPro" id="IPR001621">
    <property type="entry name" value="Ligninase"/>
</dbReference>
<feature type="binding site" evidence="10">
    <location>
        <position position="288"/>
    </location>
    <ligand>
        <name>Ca(2+)</name>
        <dbReference type="ChEBI" id="CHEBI:29108"/>
        <label>2</label>
    </ligand>
</feature>
<keyword evidence="6 10" id="KW-0408">Iron</keyword>
<dbReference type="GO" id="GO:0000302">
    <property type="term" value="P:response to reactive oxygen species"/>
    <property type="evidence" value="ECO:0007669"/>
    <property type="project" value="TreeGrafter"/>
</dbReference>
<evidence type="ECO:0000256" key="13">
    <source>
        <dbReference type="RuleBase" id="RU363051"/>
    </source>
</evidence>
<feature type="domain" description="Plant heme peroxidase family profile" evidence="14">
    <location>
        <begin position="152"/>
        <end position="267"/>
    </location>
</feature>
<comment type="similarity">
    <text evidence="1 13">Belongs to the peroxidase family. Ligninase subfamily.</text>
</comment>
<evidence type="ECO:0000256" key="11">
    <source>
        <dbReference type="PIRSR" id="PIRSR601621-3"/>
    </source>
</evidence>
<feature type="binding site" evidence="10">
    <location>
        <position position="281"/>
    </location>
    <ligand>
        <name>Ca(2+)</name>
        <dbReference type="ChEBI" id="CHEBI:29108"/>
        <label>2</label>
    </ligand>
</feature>
<comment type="caution">
    <text evidence="15">The sequence shown here is derived from an EMBL/GenBank/DDBJ whole genome shotgun (WGS) entry which is preliminary data.</text>
</comment>
<evidence type="ECO:0000256" key="9">
    <source>
        <dbReference type="PIRSR" id="PIRSR601621-1"/>
    </source>
</evidence>
<feature type="binding site" evidence="10">
    <location>
        <position position="153"/>
    </location>
    <ligand>
        <name>Ca(2+)</name>
        <dbReference type="ChEBI" id="CHEBI:29108"/>
        <label>1</label>
    </ligand>
</feature>
<dbReference type="PROSITE" id="PS00435">
    <property type="entry name" value="PEROXIDASE_1"/>
    <property type="match status" value="1"/>
</dbReference>
<feature type="binding site" evidence="10">
    <location>
        <position position="155"/>
    </location>
    <ligand>
        <name>Ca(2+)</name>
        <dbReference type="ChEBI" id="CHEBI:29108"/>
        <label>1</label>
    </ligand>
</feature>
<feature type="binding site" evidence="10">
    <location>
        <position position="157"/>
    </location>
    <ligand>
        <name>Ca(2+)</name>
        <dbReference type="ChEBI" id="CHEBI:29108"/>
        <label>1</label>
    </ligand>
</feature>
<dbReference type="EMBL" id="MU865461">
    <property type="protein sequence ID" value="KAK4222634.1"/>
    <property type="molecule type" value="Genomic_DNA"/>
</dbReference>
<accession>A0AAN6YNP5</accession>
<comment type="cofactor">
    <cofactor evidence="10">
        <name>heme b</name>
        <dbReference type="ChEBI" id="CHEBI:60344"/>
    </cofactor>
    <text evidence="10">Binds 1 heme b (iron(II)-protoporphyrin IX) group per subunit.</text>
</comment>
<evidence type="ECO:0000256" key="2">
    <source>
        <dbReference type="ARBA" id="ARBA00022559"/>
    </source>
</evidence>
<evidence type="ECO:0000256" key="1">
    <source>
        <dbReference type="ARBA" id="ARBA00006089"/>
    </source>
</evidence>
<keyword evidence="4 10" id="KW-0479">Metal-binding</keyword>
<keyword evidence="8" id="KW-0325">Glycoprotein</keyword>
<dbReference type="InterPro" id="IPR019794">
    <property type="entry name" value="Peroxidases_AS"/>
</dbReference>